<feature type="compositionally biased region" description="Polar residues" evidence="1">
    <location>
        <begin position="92"/>
        <end position="112"/>
    </location>
</feature>
<evidence type="ECO:0000256" key="1">
    <source>
        <dbReference type="SAM" id="MobiDB-lite"/>
    </source>
</evidence>
<dbReference type="EMBL" id="CM026430">
    <property type="protein sequence ID" value="KAG0561398.1"/>
    <property type="molecule type" value="Genomic_DNA"/>
</dbReference>
<feature type="region of interest" description="Disordered" evidence="1">
    <location>
        <begin position="47"/>
        <end position="120"/>
    </location>
</feature>
<accession>A0A8T0GUP2</accession>
<comment type="caution">
    <text evidence="2">The sequence shown here is derived from an EMBL/GenBank/DDBJ whole genome shotgun (WGS) entry which is preliminary data.</text>
</comment>
<reference evidence="2" key="1">
    <citation type="submission" date="2020-06" db="EMBL/GenBank/DDBJ databases">
        <title>WGS assembly of Ceratodon purpureus strain R40.</title>
        <authorList>
            <person name="Carey S.B."/>
            <person name="Jenkins J."/>
            <person name="Shu S."/>
            <person name="Lovell J.T."/>
            <person name="Sreedasyam A."/>
            <person name="Maumus F."/>
            <person name="Tiley G.P."/>
            <person name="Fernandez-Pozo N."/>
            <person name="Barry K."/>
            <person name="Chen C."/>
            <person name="Wang M."/>
            <person name="Lipzen A."/>
            <person name="Daum C."/>
            <person name="Saski C.A."/>
            <person name="Payton A.C."/>
            <person name="Mcbreen J.C."/>
            <person name="Conrad R.E."/>
            <person name="Kollar L.M."/>
            <person name="Olsson S."/>
            <person name="Huttunen S."/>
            <person name="Landis J.B."/>
            <person name="Wickett N.J."/>
            <person name="Johnson M.G."/>
            <person name="Rensing S.A."/>
            <person name="Grimwood J."/>
            <person name="Schmutz J."/>
            <person name="Mcdaniel S.F."/>
        </authorList>
    </citation>
    <scope>NUCLEOTIDE SEQUENCE</scope>
    <source>
        <strain evidence="2">R40</strain>
    </source>
</reference>
<evidence type="ECO:0000313" key="2">
    <source>
        <dbReference type="EMBL" id="KAG0561398.1"/>
    </source>
</evidence>
<evidence type="ECO:0000313" key="3">
    <source>
        <dbReference type="Proteomes" id="UP000822688"/>
    </source>
</evidence>
<sequence>MQTPPMPTVPGPTIYQTSKEPRFEERKQSSLNQNYVYLKTILCRFPTTESGTNSSQLIISSLKTQRTPLKPTKPPKNRKKSGKNQEKMHSIQGWSSRNHTEFSQKTTPQTQKPHGLHPGR</sequence>
<feature type="compositionally biased region" description="Basic residues" evidence="1">
    <location>
        <begin position="73"/>
        <end position="82"/>
    </location>
</feature>
<dbReference type="Proteomes" id="UP000822688">
    <property type="component" value="Chromosome 9"/>
</dbReference>
<name>A0A8T0GUP2_CERPU</name>
<keyword evidence="3" id="KW-1185">Reference proteome</keyword>
<feature type="region of interest" description="Disordered" evidence="1">
    <location>
        <begin position="1"/>
        <end position="30"/>
    </location>
</feature>
<dbReference type="AlphaFoldDB" id="A0A8T0GUP2"/>
<feature type="compositionally biased region" description="Basic and acidic residues" evidence="1">
    <location>
        <begin position="19"/>
        <end position="28"/>
    </location>
</feature>
<gene>
    <name evidence="2" type="ORF">KC19_9G062000</name>
</gene>
<feature type="compositionally biased region" description="Polar residues" evidence="1">
    <location>
        <begin position="47"/>
        <end position="67"/>
    </location>
</feature>
<protein>
    <submittedName>
        <fullName evidence="2">Uncharacterized protein</fullName>
    </submittedName>
</protein>
<organism evidence="2 3">
    <name type="scientific">Ceratodon purpureus</name>
    <name type="common">Fire moss</name>
    <name type="synonym">Dicranum purpureum</name>
    <dbReference type="NCBI Taxonomy" id="3225"/>
    <lineage>
        <taxon>Eukaryota</taxon>
        <taxon>Viridiplantae</taxon>
        <taxon>Streptophyta</taxon>
        <taxon>Embryophyta</taxon>
        <taxon>Bryophyta</taxon>
        <taxon>Bryophytina</taxon>
        <taxon>Bryopsida</taxon>
        <taxon>Dicranidae</taxon>
        <taxon>Pseudoditrichales</taxon>
        <taxon>Ditrichaceae</taxon>
        <taxon>Ceratodon</taxon>
    </lineage>
</organism>
<feature type="compositionally biased region" description="Pro residues" evidence="1">
    <location>
        <begin position="1"/>
        <end position="10"/>
    </location>
</feature>
<proteinExistence type="predicted"/>